<dbReference type="AlphaFoldDB" id="A0A1R4B604"/>
<name>A0A1R4B604_9VIBR</name>
<dbReference type="OrthoDB" id="6659650at2"/>
<organism evidence="1 2">
    <name type="scientific">Vibrio palustris</name>
    <dbReference type="NCBI Taxonomy" id="1918946"/>
    <lineage>
        <taxon>Bacteria</taxon>
        <taxon>Pseudomonadati</taxon>
        <taxon>Pseudomonadota</taxon>
        <taxon>Gammaproteobacteria</taxon>
        <taxon>Vibrionales</taxon>
        <taxon>Vibrionaceae</taxon>
        <taxon>Vibrio</taxon>
    </lineage>
</organism>
<gene>
    <name evidence="1" type="ORF">VPAL9027_02333</name>
</gene>
<dbReference type="RefSeq" id="WP_077314720.1">
    <property type="nucleotide sequence ID" value="NZ_AP024888.1"/>
</dbReference>
<reference evidence="1 2" key="1">
    <citation type="submission" date="2017-02" db="EMBL/GenBank/DDBJ databases">
        <authorList>
            <person name="Peterson S.W."/>
        </authorList>
    </citation>
    <scope>NUCLEOTIDE SEQUENCE [LARGE SCALE GENOMIC DNA]</scope>
    <source>
        <strain evidence="1 2">CECT 9027</strain>
    </source>
</reference>
<proteinExistence type="predicted"/>
<dbReference type="EMBL" id="FUFT01000005">
    <property type="protein sequence ID" value="SJL84350.1"/>
    <property type="molecule type" value="Genomic_DNA"/>
</dbReference>
<dbReference type="Proteomes" id="UP000189475">
    <property type="component" value="Unassembled WGS sequence"/>
</dbReference>
<accession>A0A1R4B604</accession>
<protein>
    <submittedName>
        <fullName evidence="1">Bifunctional proline dehydrogenase/pyrroline-5-carboxylate dehydrogenase</fullName>
    </submittedName>
</protein>
<dbReference type="STRING" id="1918946.VPAL9027_02333"/>
<sequence length="233" mass="25932">MVVHPSARFADAESAWDNWQQTRFDYKKEALLSWQQQLYPFRIELAQVMQYQLTHSENTVAKIHHLVGPTGETNELYTTGRGVTLLIQKDVSENAQKATVAQCTAALSAGNCVIICSDDIEFLNQLNETYEQSMLPSNLLITLPFESYDSVLESDVRNVGLIGNKEMEVALNRALAERSGAMVSLVCETDLTELPVTRDPNLVLRFITERTRTINITAVGGNANLLELGSSTH</sequence>
<evidence type="ECO:0000313" key="1">
    <source>
        <dbReference type="EMBL" id="SJL84350.1"/>
    </source>
</evidence>
<keyword evidence="2" id="KW-1185">Reference proteome</keyword>
<evidence type="ECO:0000313" key="2">
    <source>
        <dbReference type="Proteomes" id="UP000189475"/>
    </source>
</evidence>